<dbReference type="Proteomes" id="UP000290253">
    <property type="component" value="Unassembled WGS sequence"/>
</dbReference>
<evidence type="ECO:0000256" key="1">
    <source>
        <dbReference type="SAM" id="SignalP"/>
    </source>
</evidence>
<feature type="chain" id="PRO_5021023852" description="DUF4136 domain-containing protein" evidence="1">
    <location>
        <begin position="20"/>
        <end position="190"/>
    </location>
</feature>
<name>A0A4Q1SKL4_9BACT</name>
<evidence type="ECO:0000313" key="2">
    <source>
        <dbReference type="EMBL" id="RXS98236.1"/>
    </source>
</evidence>
<protein>
    <recommendedName>
        <fullName evidence="4">DUF4136 domain-containing protein</fullName>
    </recommendedName>
</protein>
<accession>A0A4Q1SKL4</accession>
<dbReference type="OrthoDB" id="119930at2"/>
<proteinExistence type="predicted"/>
<dbReference type="EMBL" id="SDMK01000001">
    <property type="protein sequence ID" value="RXS98236.1"/>
    <property type="molecule type" value="Genomic_DNA"/>
</dbReference>
<keyword evidence="3" id="KW-1185">Reference proteome</keyword>
<evidence type="ECO:0008006" key="4">
    <source>
        <dbReference type="Google" id="ProtNLM"/>
    </source>
</evidence>
<reference evidence="2 3" key="1">
    <citation type="journal article" date="2016" name="Int. J. Syst. Evol. Microbiol.">
        <title>Acidipila dinghuensis sp. nov., an acidobacterium isolated from forest soil.</title>
        <authorList>
            <person name="Jiang Y.W."/>
            <person name="Wang J."/>
            <person name="Chen M.H."/>
            <person name="Lv Y.Y."/>
            <person name="Qiu L.H."/>
        </authorList>
    </citation>
    <scope>NUCLEOTIDE SEQUENCE [LARGE SCALE GENOMIC DNA]</scope>
    <source>
        <strain evidence="2 3">DHOF10</strain>
    </source>
</reference>
<dbReference type="AlphaFoldDB" id="A0A4Q1SKL4"/>
<comment type="caution">
    <text evidence="2">The sequence shown here is derived from an EMBL/GenBank/DDBJ whole genome shotgun (WGS) entry which is preliminary data.</text>
</comment>
<organism evidence="2 3">
    <name type="scientific">Silvibacterium dinghuense</name>
    <dbReference type="NCBI Taxonomy" id="1560006"/>
    <lineage>
        <taxon>Bacteria</taxon>
        <taxon>Pseudomonadati</taxon>
        <taxon>Acidobacteriota</taxon>
        <taxon>Terriglobia</taxon>
        <taxon>Terriglobales</taxon>
        <taxon>Acidobacteriaceae</taxon>
        <taxon>Silvibacterium</taxon>
    </lineage>
</organism>
<feature type="signal peptide" evidence="1">
    <location>
        <begin position="1"/>
        <end position="19"/>
    </location>
</feature>
<keyword evidence="1" id="KW-0732">Signal</keyword>
<evidence type="ECO:0000313" key="3">
    <source>
        <dbReference type="Proteomes" id="UP000290253"/>
    </source>
</evidence>
<gene>
    <name evidence="2" type="ORF">ESZ00_08595</name>
</gene>
<sequence>MRAAMVWFCLAAAALPMVAQENTGSTSEAKPGSAAAAPVTPGPIPAAIGRAKKVFVSNEGSDGGLFPHPFSGTESRAYDQFYAALQQWGRYELVDNPAEADLVFDVRLLAPKGPLKAEKINGTQDPLPELRLVIYDRPTHYALWAITRQVDLAFLQKTHDRNFNEAMDALMSDLKHLTGQDAANKGAGVS</sequence>